<keyword evidence="3" id="KW-1185">Reference proteome</keyword>
<proteinExistence type="predicted"/>
<accession>A0ABW7H398</accession>
<name>A0ABW7H398_9BURK</name>
<organism evidence="2 3">
    <name type="scientific">Pelomonas baiyunensis</name>
    <dbReference type="NCBI Taxonomy" id="3299026"/>
    <lineage>
        <taxon>Bacteria</taxon>
        <taxon>Pseudomonadati</taxon>
        <taxon>Pseudomonadota</taxon>
        <taxon>Betaproteobacteria</taxon>
        <taxon>Burkholderiales</taxon>
        <taxon>Sphaerotilaceae</taxon>
        <taxon>Roseateles</taxon>
    </lineage>
</organism>
<reference evidence="2 3" key="1">
    <citation type="submission" date="2024-08" db="EMBL/GenBank/DDBJ databases">
        <authorList>
            <person name="Lu H."/>
        </authorList>
    </citation>
    <scope>NUCLEOTIDE SEQUENCE [LARGE SCALE GENOMIC DNA]</scope>
    <source>
        <strain evidence="2 3">BYS87W</strain>
    </source>
</reference>
<dbReference type="Proteomes" id="UP001606303">
    <property type="component" value="Unassembled WGS sequence"/>
</dbReference>
<keyword evidence="1" id="KW-0732">Signal</keyword>
<feature type="chain" id="PRO_5046834617" description="Type IV pilus biogenesis" evidence="1">
    <location>
        <begin position="21"/>
        <end position="149"/>
    </location>
</feature>
<evidence type="ECO:0000313" key="2">
    <source>
        <dbReference type="EMBL" id="MFG6468696.1"/>
    </source>
</evidence>
<dbReference type="EMBL" id="JBIGIB010000006">
    <property type="protein sequence ID" value="MFG6468696.1"/>
    <property type="molecule type" value="Genomic_DNA"/>
</dbReference>
<gene>
    <name evidence="2" type="ORF">ACG01O_18885</name>
</gene>
<comment type="caution">
    <text evidence="2">The sequence shown here is derived from an EMBL/GenBank/DDBJ whole genome shotgun (WGS) entry which is preliminary data.</text>
</comment>
<feature type="signal peptide" evidence="1">
    <location>
        <begin position="1"/>
        <end position="20"/>
    </location>
</feature>
<evidence type="ECO:0000256" key="1">
    <source>
        <dbReference type="SAM" id="SignalP"/>
    </source>
</evidence>
<evidence type="ECO:0008006" key="4">
    <source>
        <dbReference type="Google" id="ProtNLM"/>
    </source>
</evidence>
<sequence length="149" mass="15755">MKRGASALMALAAFGIGWLAAPGAEPAGTVVQARKDRWQLPDLPQRPDHVARAMALAASPMFEPEATQAAAAAQAAAQAEDLRWRAAGVFGRGHERKVLIVFAAAGKAPVRLAVGDKVPSGERITQIREGEVLIRVGNKQVPLGADYRE</sequence>
<protein>
    <recommendedName>
        <fullName evidence="4">Type IV pilus biogenesis</fullName>
    </recommendedName>
</protein>
<dbReference type="RefSeq" id="WP_394386957.1">
    <property type="nucleotide sequence ID" value="NZ_JBIGIB010000006.1"/>
</dbReference>
<evidence type="ECO:0000313" key="3">
    <source>
        <dbReference type="Proteomes" id="UP001606303"/>
    </source>
</evidence>